<feature type="transmembrane region" description="Helical" evidence="5">
    <location>
        <begin position="32"/>
        <end position="54"/>
    </location>
</feature>
<evidence type="ECO:0000313" key="6">
    <source>
        <dbReference type="EMBL" id="MBM7642732.1"/>
    </source>
</evidence>
<feature type="transmembrane region" description="Helical" evidence="5">
    <location>
        <begin position="240"/>
        <end position="259"/>
    </location>
</feature>
<feature type="transmembrane region" description="Helical" evidence="5">
    <location>
        <begin position="66"/>
        <end position="88"/>
    </location>
</feature>
<feature type="transmembrane region" description="Helical" evidence="5">
    <location>
        <begin position="128"/>
        <end position="147"/>
    </location>
</feature>
<keyword evidence="4 5" id="KW-0472">Membrane</keyword>
<feature type="transmembrane region" description="Helical" evidence="5">
    <location>
        <begin position="153"/>
        <end position="175"/>
    </location>
</feature>
<dbReference type="InterPro" id="IPR052951">
    <property type="entry name" value="Tellurite_res_ion_channel"/>
</dbReference>
<dbReference type="RefSeq" id="WP_205009571.1">
    <property type="nucleotide sequence ID" value="NZ_JAFBEH010000018.1"/>
</dbReference>
<dbReference type="EMBL" id="JAFBEH010000018">
    <property type="protein sequence ID" value="MBM7642732.1"/>
    <property type="molecule type" value="Genomic_DNA"/>
</dbReference>
<keyword evidence="7" id="KW-1185">Reference proteome</keyword>
<comment type="subcellular location">
    <subcellularLocation>
        <location evidence="1">Membrane</location>
        <topology evidence="1">Multi-pass membrane protein</topology>
    </subcellularLocation>
</comment>
<comment type="caution">
    <text evidence="6">The sequence shown here is derived from an EMBL/GenBank/DDBJ whole genome shotgun (WGS) entry which is preliminary data.</text>
</comment>
<accession>A0ABS2PRT4</accession>
<feature type="transmembrane region" description="Helical" evidence="5">
    <location>
        <begin position="7"/>
        <end position="26"/>
    </location>
</feature>
<dbReference type="Pfam" id="PF03595">
    <property type="entry name" value="SLAC1"/>
    <property type="match status" value="1"/>
</dbReference>
<feature type="transmembrane region" description="Helical" evidence="5">
    <location>
        <begin position="211"/>
        <end position="228"/>
    </location>
</feature>
<evidence type="ECO:0000256" key="2">
    <source>
        <dbReference type="ARBA" id="ARBA00022692"/>
    </source>
</evidence>
<dbReference type="Proteomes" id="UP000697472">
    <property type="component" value="Unassembled WGS sequence"/>
</dbReference>
<name>A0ABS2PRT4_9STRE</name>
<protein>
    <submittedName>
        <fullName evidence="6">Exfoliative toxin A/B</fullName>
    </submittedName>
</protein>
<organism evidence="6 7">
    <name type="scientific">Streptococcus loxodontisalivarius</name>
    <dbReference type="NCBI Taxonomy" id="1349415"/>
    <lineage>
        <taxon>Bacteria</taxon>
        <taxon>Bacillati</taxon>
        <taxon>Bacillota</taxon>
        <taxon>Bacilli</taxon>
        <taxon>Lactobacillales</taxon>
        <taxon>Streptococcaceae</taxon>
        <taxon>Streptococcus</taxon>
    </lineage>
</organism>
<gene>
    <name evidence="6" type="ORF">JOC28_001029</name>
</gene>
<dbReference type="PANTHER" id="PTHR37955">
    <property type="entry name" value="TELLURITE RESISTANCE PROTEIN TEHA"/>
    <property type="match status" value="1"/>
</dbReference>
<dbReference type="PANTHER" id="PTHR37955:SF1">
    <property type="entry name" value="DEP DOMAIN-CONTAINING PROTEIN"/>
    <property type="match status" value="1"/>
</dbReference>
<dbReference type="InterPro" id="IPR004695">
    <property type="entry name" value="SLAC1/Mae1/Ssu1/TehA"/>
</dbReference>
<reference evidence="6 7" key="1">
    <citation type="submission" date="2021-01" db="EMBL/GenBank/DDBJ databases">
        <title>Genomic Encyclopedia of Type Strains, Phase IV (KMG-IV): sequencing the most valuable type-strain genomes for metagenomic binning, comparative biology and taxonomic classification.</title>
        <authorList>
            <person name="Goeker M."/>
        </authorList>
    </citation>
    <scope>NUCLEOTIDE SEQUENCE [LARGE SCALE GENOMIC DNA]</scope>
    <source>
        <strain evidence="6 7">DSM 27382</strain>
    </source>
</reference>
<feature type="transmembrane region" description="Helical" evidence="5">
    <location>
        <begin position="94"/>
        <end position="116"/>
    </location>
</feature>
<evidence type="ECO:0000256" key="5">
    <source>
        <dbReference type="SAM" id="Phobius"/>
    </source>
</evidence>
<dbReference type="Gene3D" id="1.50.10.150">
    <property type="entry name" value="Voltage-dependent anion channel"/>
    <property type="match status" value="1"/>
</dbReference>
<evidence type="ECO:0000256" key="1">
    <source>
        <dbReference type="ARBA" id="ARBA00004141"/>
    </source>
</evidence>
<sequence length="301" mass="33352">MKTLIKAIPLGISGLMLGLIALNNLFNQVVMGLGYPFLALAGLILLNLLVTLIGDQKRVRHELKSVLPLSSFGTFSMALLFLAGQGFLPLGLRLGLWGLGFCLHVTLIILFTIKILKHWTIDDFYPSWFIIYVGIAAASITGPALQLTSLSLITFYFSFISYLILMLAFLYRIFIFGKIAEPLRANLAIMAAPSSLLLLACHALQFSNQWIVSLVVASQFFYFLTIFLERKLPQQQFSPAWAALTFPSVSTALALKLSLERLELITPVTRGLLLAEGLLATGIVCYIALEFVLYIRKEENS</sequence>
<proteinExistence type="predicted"/>
<keyword evidence="3 5" id="KW-1133">Transmembrane helix</keyword>
<evidence type="ECO:0000313" key="7">
    <source>
        <dbReference type="Proteomes" id="UP000697472"/>
    </source>
</evidence>
<evidence type="ECO:0000256" key="3">
    <source>
        <dbReference type="ARBA" id="ARBA00022989"/>
    </source>
</evidence>
<keyword evidence="2 5" id="KW-0812">Transmembrane</keyword>
<feature type="transmembrane region" description="Helical" evidence="5">
    <location>
        <begin position="271"/>
        <end position="295"/>
    </location>
</feature>
<evidence type="ECO:0000256" key="4">
    <source>
        <dbReference type="ARBA" id="ARBA00023136"/>
    </source>
</evidence>
<dbReference type="InterPro" id="IPR038665">
    <property type="entry name" value="Voltage-dep_anion_channel_sf"/>
</dbReference>